<name>A0ACC2ZUE2_9EURO</name>
<keyword evidence="2" id="KW-1185">Reference proteome</keyword>
<reference evidence="1" key="1">
    <citation type="submission" date="2022-10" db="EMBL/GenBank/DDBJ databases">
        <title>Culturing micro-colonial fungi from biological soil crusts in the Mojave desert and describing Neophaeococcomyces mojavensis, and introducing the new genera and species Taxawa tesnikishii.</title>
        <authorList>
            <person name="Kurbessoian T."/>
            <person name="Stajich J.E."/>
        </authorList>
    </citation>
    <scope>NUCLEOTIDE SEQUENCE</scope>
    <source>
        <strain evidence="1">JES_112</strain>
    </source>
</reference>
<evidence type="ECO:0000313" key="1">
    <source>
        <dbReference type="EMBL" id="KAJ9651240.1"/>
    </source>
</evidence>
<evidence type="ECO:0000313" key="2">
    <source>
        <dbReference type="Proteomes" id="UP001172386"/>
    </source>
</evidence>
<gene>
    <name evidence="1" type="ORF">H2198_009469</name>
</gene>
<protein>
    <submittedName>
        <fullName evidence="1">Uncharacterized protein</fullName>
    </submittedName>
</protein>
<proteinExistence type="predicted"/>
<dbReference type="Proteomes" id="UP001172386">
    <property type="component" value="Unassembled WGS sequence"/>
</dbReference>
<dbReference type="EMBL" id="JAPDRQ010000270">
    <property type="protein sequence ID" value="KAJ9651240.1"/>
    <property type="molecule type" value="Genomic_DNA"/>
</dbReference>
<comment type="caution">
    <text evidence="1">The sequence shown here is derived from an EMBL/GenBank/DDBJ whole genome shotgun (WGS) entry which is preliminary data.</text>
</comment>
<organism evidence="1 2">
    <name type="scientific">Neophaeococcomyces mojaviensis</name>
    <dbReference type="NCBI Taxonomy" id="3383035"/>
    <lineage>
        <taxon>Eukaryota</taxon>
        <taxon>Fungi</taxon>
        <taxon>Dikarya</taxon>
        <taxon>Ascomycota</taxon>
        <taxon>Pezizomycotina</taxon>
        <taxon>Eurotiomycetes</taxon>
        <taxon>Chaetothyriomycetidae</taxon>
        <taxon>Chaetothyriales</taxon>
        <taxon>Chaetothyriales incertae sedis</taxon>
        <taxon>Neophaeococcomyces</taxon>
    </lineage>
</organism>
<accession>A0ACC2ZUE2</accession>
<sequence length="335" mass="37301">MCPSNCKIRYTADTPLDQITCTCGFGYWNVLQAQFISGTDVREGKAEARETYEQRLKEQIPDPQEREAKLRAQLESHLRGCAAQQAIDRVSVNQASALHEIVAEPQETSRIESLPIHMPETAESNISEEFVRDRYQSRSAGRSTEILEDDEDDHLSGSLTHPKLSLGAGASRQATSELQQSSYTVEPSQYTSSDSPRAVSSSTRTPAQTEEASAPAGDQSPLMSPLMTKFVQFGEGQWTSIATFCKNNSKILEEDFESLGDVVRQKLGRDELSFARQTAHRLILLRNCAHLQLDKKLSYLEGLPNAVNERNRIKADVNAYINQHQTTASQQPLRG</sequence>